<comment type="caution">
    <text evidence="9">The sequence shown here is derived from an EMBL/GenBank/DDBJ whole genome shotgun (WGS) entry which is preliminary data.</text>
</comment>
<dbReference type="Proteomes" id="UP000823821">
    <property type="component" value="Unassembled WGS sequence"/>
</dbReference>
<comment type="catalytic activity">
    <reaction evidence="6">
        <text>a 4-O-methyl-thymidine in DNA + L-cysteinyl-[protein] = a thymidine in DNA + S-methyl-L-cysteinyl-[protein]</text>
        <dbReference type="Rhea" id="RHEA:53428"/>
        <dbReference type="Rhea" id="RHEA-COMP:10131"/>
        <dbReference type="Rhea" id="RHEA-COMP:10132"/>
        <dbReference type="Rhea" id="RHEA-COMP:13555"/>
        <dbReference type="Rhea" id="RHEA-COMP:13556"/>
        <dbReference type="ChEBI" id="CHEBI:29950"/>
        <dbReference type="ChEBI" id="CHEBI:82612"/>
        <dbReference type="ChEBI" id="CHEBI:137386"/>
        <dbReference type="ChEBI" id="CHEBI:137387"/>
        <dbReference type="EC" id="2.1.1.63"/>
    </reaction>
</comment>
<dbReference type="InterPro" id="IPR023546">
    <property type="entry name" value="MGMT"/>
</dbReference>
<keyword evidence="5 6" id="KW-0234">DNA repair</keyword>
<keyword evidence="2 6" id="KW-0489">Methyltransferase</keyword>
<dbReference type="InterPro" id="IPR036631">
    <property type="entry name" value="MGMT_N_sf"/>
</dbReference>
<dbReference type="EMBL" id="DWZD01000050">
    <property type="protein sequence ID" value="HJA79788.1"/>
    <property type="molecule type" value="Genomic_DNA"/>
</dbReference>
<dbReference type="InterPro" id="IPR014048">
    <property type="entry name" value="MethylDNA_cys_MeTrfase_DNA-bd"/>
</dbReference>
<name>A0A9D2HQP1_9BACT</name>
<dbReference type="Pfam" id="PF02870">
    <property type="entry name" value="Methyltransf_1N"/>
    <property type="match status" value="1"/>
</dbReference>
<evidence type="ECO:0000256" key="5">
    <source>
        <dbReference type="ARBA" id="ARBA00023204"/>
    </source>
</evidence>
<proteinExistence type="inferred from homology"/>
<dbReference type="Pfam" id="PF01035">
    <property type="entry name" value="DNA_binding_1"/>
    <property type="match status" value="1"/>
</dbReference>
<keyword evidence="1 6" id="KW-0963">Cytoplasm</keyword>
<evidence type="ECO:0000259" key="8">
    <source>
        <dbReference type="Pfam" id="PF02870"/>
    </source>
</evidence>
<dbReference type="PANTHER" id="PTHR10815">
    <property type="entry name" value="METHYLATED-DNA--PROTEIN-CYSTEINE METHYLTRANSFERASE"/>
    <property type="match status" value="1"/>
</dbReference>
<dbReference type="GO" id="GO:0032259">
    <property type="term" value="P:methylation"/>
    <property type="evidence" value="ECO:0007669"/>
    <property type="project" value="UniProtKB-KW"/>
</dbReference>
<protein>
    <recommendedName>
        <fullName evidence="6">Methylated-DNA--protein-cysteine methyltransferase</fullName>
        <ecNumber evidence="6">2.1.1.63</ecNumber>
    </recommendedName>
    <alternativeName>
        <fullName evidence="6">6-O-methylguanine-DNA methyltransferase</fullName>
        <shortName evidence="6">MGMT</shortName>
    </alternativeName>
    <alternativeName>
        <fullName evidence="6">O-6-methylguanine-DNA-alkyltransferase</fullName>
    </alternativeName>
</protein>
<reference evidence="9" key="2">
    <citation type="submission" date="2021-04" db="EMBL/GenBank/DDBJ databases">
        <authorList>
            <person name="Gilroy R."/>
        </authorList>
    </citation>
    <scope>NUCLEOTIDE SEQUENCE</scope>
    <source>
        <strain evidence="9">5032</strain>
    </source>
</reference>
<evidence type="ECO:0000256" key="3">
    <source>
        <dbReference type="ARBA" id="ARBA00022679"/>
    </source>
</evidence>
<dbReference type="AlphaFoldDB" id="A0A9D2HQP1"/>
<feature type="domain" description="Methylated-DNA-[protein]-cysteine S-methyltransferase DNA binding" evidence="7">
    <location>
        <begin position="91"/>
        <end position="171"/>
    </location>
</feature>
<dbReference type="NCBIfam" id="TIGR00589">
    <property type="entry name" value="ogt"/>
    <property type="match status" value="1"/>
</dbReference>
<feature type="domain" description="Methylguanine DNA methyltransferase ribonuclease-like" evidence="8">
    <location>
        <begin position="14"/>
        <end position="86"/>
    </location>
</feature>
<dbReference type="InterPro" id="IPR036217">
    <property type="entry name" value="MethylDNA_cys_MeTrfase_DNAb"/>
</dbReference>
<evidence type="ECO:0000259" key="7">
    <source>
        <dbReference type="Pfam" id="PF01035"/>
    </source>
</evidence>
<dbReference type="SUPFAM" id="SSF46767">
    <property type="entry name" value="Methylated DNA-protein cysteine methyltransferase, C-terminal domain"/>
    <property type="match status" value="1"/>
</dbReference>
<comment type="subcellular location">
    <subcellularLocation>
        <location evidence="6">Cytoplasm</location>
    </subcellularLocation>
</comment>
<evidence type="ECO:0000256" key="1">
    <source>
        <dbReference type="ARBA" id="ARBA00022490"/>
    </source>
</evidence>
<dbReference type="Gene3D" id="3.30.160.70">
    <property type="entry name" value="Methylated DNA-protein cysteine methyltransferase domain"/>
    <property type="match status" value="1"/>
</dbReference>
<evidence type="ECO:0000256" key="4">
    <source>
        <dbReference type="ARBA" id="ARBA00022763"/>
    </source>
</evidence>
<gene>
    <name evidence="9" type="ORF">H9784_09540</name>
</gene>
<comment type="miscellaneous">
    <text evidence="6">This enzyme catalyzes only one turnover and therefore is not strictly catalytic. According to one definition, an enzyme is a biocatalyst that acts repeatedly and over many reaction cycles.</text>
</comment>
<feature type="active site" description="Nucleophile; methyl group acceptor" evidence="6">
    <location>
        <position position="142"/>
    </location>
</feature>
<organism evidence="9 10">
    <name type="scientific">Candidatus Desulfovibrio intestinavium</name>
    <dbReference type="NCBI Taxonomy" id="2838534"/>
    <lineage>
        <taxon>Bacteria</taxon>
        <taxon>Pseudomonadati</taxon>
        <taxon>Thermodesulfobacteriota</taxon>
        <taxon>Desulfovibrionia</taxon>
        <taxon>Desulfovibrionales</taxon>
        <taxon>Desulfovibrionaceae</taxon>
        <taxon>Desulfovibrio</taxon>
    </lineage>
</organism>
<dbReference type="CDD" id="cd06445">
    <property type="entry name" value="ATase"/>
    <property type="match status" value="1"/>
</dbReference>
<evidence type="ECO:0000256" key="2">
    <source>
        <dbReference type="ARBA" id="ARBA00022603"/>
    </source>
</evidence>
<reference evidence="9" key="1">
    <citation type="journal article" date="2021" name="PeerJ">
        <title>Extensive microbial diversity within the chicken gut microbiome revealed by metagenomics and culture.</title>
        <authorList>
            <person name="Gilroy R."/>
            <person name="Ravi A."/>
            <person name="Getino M."/>
            <person name="Pursley I."/>
            <person name="Horton D.L."/>
            <person name="Alikhan N.F."/>
            <person name="Baker D."/>
            <person name="Gharbi K."/>
            <person name="Hall N."/>
            <person name="Watson M."/>
            <person name="Adriaenssens E.M."/>
            <person name="Foster-Nyarko E."/>
            <person name="Jarju S."/>
            <person name="Secka A."/>
            <person name="Antonio M."/>
            <person name="Oren A."/>
            <person name="Chaudhuri R.R."/>
            <person name="La Ragione R."/>
            <person name="Hildebrand F."/>
            <person name="Pallen M.J."/>
        </authorList>
    </citation>
    <scope>NUCLEOTIDE SEQUENCE</scope>
    <source>
        <strain evidence="9">5032</strain>
    </source>
</reference>
<comment type="similarity">
    <text evidence="6">Belongs to the MGMT family.</text>
</comment>
<dbReference type="InterPro" id="IPR008332">
    <property type="entry name" value="MethylG_MeTrfase_N"/>
</dbReference>
<dbReference type="HAMAP" id="MF_00772">
    <property type="entry name" value="OGT"/>
    <property type="match status" value="1"/>
</dbReference>
<dbReference type="FunFam" id="1.10.10.10:FF:000337">
    <property type="entry name" value="Methylated-DNA--protein-cysteine methyltransferase"/>
    <property type="match status" value="1"/>
</dbReference>
<dbReference type="GO" id="GO:0005737">
    <property type="term" value="C:cytoplasm"/>
    <property type="evidence" value="ECO:0007669"/>
    <property type="project" value="UniProtKB-SubCell"/>
</dbReference>
<dbReference type="InterPro" id="IPR036388">
    <property type="entry name" value="WH-like_DNA-bd_sf"/>
</dbReference>
<dbReference type="PANTHER" id="PTHR10815:SF5">
    <property type="entry name" value="METHYLATED-DNA--PROTEIN-CYSTEINE METHYLTRANSFERASE"/>
    <property type="match status" value="1"/>
</dbReference>
<comment type="function">
    <text evidence="6">Involved in the cellular defense against the biological effects of O6-methylguanine (O6-MeG) and O4-methylthymine (O4-MeT) in DNA. Repairs the methylated nucleobase in DNA by stoichiometrically transferring the methyl group to a cysteine residue in the enzyme. This is a suicide reaction: the enzyme is irreversibly inactivated.</text>
</comment>
<keyword evidence="3 6" id="KW-0808">Transferase</keyword>
<sequence>MSRRLVAEGSLVVPSPLGPLLLTASPAGLTRLCFAGQAGVCAAAADENIATPEAERRECGQLLHLAGEQLAAYFAGRLRVFALPLDEGGTSFQRQVWQALRGIPYGRTCSYAELAAAVGRPRACRAVGNANGKNPLPIVTPCHRVIHADGGLGGYSAGLSVKRFLLALEGAVLRRA</sequence>
<evidence type="ECO:0000313" key="9">
    <source>
        <dbReference type="EMBL" id="HJA79788.1"/>
    </source>
</evidence>
<dbReference type="GO" id="GO:0003908">
    <property type="term" value="F:methylated-DNA-[protein]-cysteine S-methyltransferase activity"/>
    <property type="evidence" value="ECO:0007669"/>
    <property type="project" value="UniProtKB-UniRule"/>
</dbReference>
<comment type="catalytic activity">
    <reaction evidence="6">
        <text>a 6-O-methyl-2'-deoxyguanosine in DNA + L-cysteinyl-[protein] = S-methyl-L-cysteinyl-[protein] + a 2'-deoxyguanosine in DNA</text>
        <dbReference type="Rhea" id="RHEA:24000"/>
        <dbReference type="Rhea" id="RHEA-COMP:10131"/>
        <dbReference type="Rhea" id="RHEA-COMP:10132"/>
        <dbReference type="Rhea" id="RHEA-COMP:11367"/>
        <dbReference type="Rhea" id="RHEA-COMP:11368"/>
        <dbReference type="ChEBI" id="CHEBI:29950"/>
        <dbReference type="ChEBI" id="CHEBI:82612"/>
        <dbReference type="ChEBI" id="CHEBI:85445"/>
        <dbReference type="ChEBI" id="CHEBI:85448"/>
        <dbReference type="EC" id="2.1.1.63"/>
    </reaction>
</comment>
<dbReference type="GO" id="GO:0006307">
    <property type="term" value="P:DNA alkylation repair"/>
    <property type="evidence" value="ECO:0007669"/>
    <property type="project" value="UniProtKB-UniRule"/>
</dbReference>
<keyword evidence="4 6" id="KW-0227">DNA damage</keyword>
<dbReference type="Gene3D" id="1.10.10.10">
    <property type="entry name" value="Winged helix-like DNA-binding domain superfamily/Winged helix DNA-binding domain"/>
    <property type="match status" value="1"/>
</dbReference>
<evidence type="ECO:0000256" key="6">
    <source>
        <dbReference type="HAMAP-Rule" id="MF_00772"/>
    </source>
</evidence>
<dbReference type="SUPFAM" id="SSF53155">
    <property type="entry name" value="Methylated DNA-protein cysteine methyltransferase domain"/>
    <property type="match status" value="1"/>
</dbReference>
<evidence type="ECO:0000313" key="10">
    <source>
        <dbReference type="Proteomes" id="UP000823821"/>
    </source>
</evidence>
<accession>A0A9D2HQP1</accession>
<dbReference type="EC" id="2.1.1.63" evidence="6"/>